<sequence>MPGMHAMDDFLNAEGLRAALGPATGCDHCAGLQCAGWESVTAPLGAPLLQPLGTLRDPAIDEPTYLERHAEGTSFWHARAPVALTHFPYNRCTVWRCPQCRRGFLQYTEAGGYYVDHRVRAIDPALIEA</sequence>
<reference evidence="2" key="1">
    <citation type="submission" date="2019-03" db="EMBL/GenBank/DDBJ databases">
        <title>Aquabacterium pictum sp.nov., the first bacteriochlorophyll a-containing freshwater bacterium in the genus Aquabacterium of the class Betaproteobacteria.</title>
        <authorList>
            <person name="Hirose S."/>
            <person name="Tank M."/>
            <person name="Hara E."/>
            <person name="Tamaki H."/>
            <person name="Takaichi S."/>
            <person name="Haruta S."/>
            <person name="Hanada S."/>
        </authorList>
    </citation>
    <scope>NUCLEOTIDE SEQUENCE [LARGE SCALE GENOMIC DNA]</scope>
    <source>
        <strain evidence="2">W35</strain>
    </source>
</reference>
<name>A0A480AS59_9BURK</name>
<evidence type="ECO:0000313" key="2">
    <source>
        <dbReference type="Proteomes" id="UP000301751"/>
    </source>
</evidence>
<proteinExistence type="predicted"/>
<evidence type="ECO:0000313" key="1">
    <source>
        <dbReference type="EMBL" id="GCL63776.1"/>
    </source>
</evidence>
<keyword evidence="2" id="KW-1185">Reference proteome</keyword>
<organism evidence="1 2">
    <name type="scientific">Pseudaquabacterium pictum</name>
    <dbReference type="NCBI Taxonomy" id="2315236"/>
    <lineage>
        <taxon>Bacteria</taxon>
        <taxon>Pseudomonadati</taxon>
        <taxon>Pseudomonadota</taxon>
        <taxon>Betaproteobacteria</taxon>
        <taxon>Burkholderiales</taxon>
        <taxon>Sphaerotilaceae</taxon>
        <taxon>Pseudaquabacterium</taxon>
    </lineage>
</organism>
<dbReference type="EMBL" id="BJCL01000007">
    <property type="protein sequence ID" value="GCL63776.1"/>
    <property type="molecule type" value="Genomic_DNA"/>
</dbReference>
<comment type="caution">
    <text evidence="1">The sequence shown here is derived from an EMBL/GenBank/DDBJ whole genome shotgun (WGS) entry which is preliminary data.</text>
</comment>
<dbReference type="Proteomes" id="UP000301751">
    <property type="component" value="Unassembled WGS sequence"/>
</dbReference>
<protein>
    <submittedName>
        <fullName evidence="1">Uncharacterized protein</fullName>
    </submittedName>
</protein>
<dbReference type="AlphaFoldDB" id="A0A480AS59"/>
<accession>A0A480AS59</accession>
<gene>
    <name evidence="1" type="ORF">AQPW35_28570</name>
</gene>